<dbReference type="EMBL" id="JBHFNR010000131">
    <property type="protein sequence ID" value="MFB2894880.1"/>
    <property type="molecule type" value="Genomic_DNA"/>
</dbReference>
<keyword evidence="2" id="KW-1185">Reference proteome</keyword>
<dbReference type="RefSeq" id="WP_413264521.1">
    <property type="nucleotide sequence ID" value="NZ_JBHFNR010000131.1"/>
</dbReference>
<organism evidence="1 2">
    <name type="scientific">Floridaenema flaviceps BLCC-F50</name>
    <dbReference type="NCBI Taxonomy" id="3153642"/>
    <lineage>
        <taxon>Bacteria</taxon>
        <taxon>Bacillati</taxon>
        <taxon>Cyanobacteriota</taxon>
        <taxon>Cyanophyceae</taxon>
        <taxon>Oscillatoriophycideae</taxon>
        <taxon>Aerosakkonematales</taxon>
        <taxon>Aerosakkonemataceae</taxon>
        <taxon>Floridanema</taxon>
        <taxon>Floridanema flaviceps</taxon>
    </lineage>
</organism>
<comment type="caution">
    <text evidence="1">The sequence shown here is derived from an EMBL/GenBank/DDBJ whole genome shotgun (WGS) entry which is preliminary data.</text>
</comment>
<gene>
    <name evidence="1" type="ORF">ACE1CI_18385</name>
</gene>
<evidence type="ECO:0000313" key="1">
    <source>
        <dbReference type="EMBL" id="MFB2894880.1"/>
    </source>
</evidence>
<accession>A0ABV4XT34</accession>
<sequence>MPDESPLDPFLVLTELMMNEATFNTKNSEITKHYIIDLLDQLKVEYQNTKEERQEIAKLLPISEEEFTVLEELELLTVNIRGYASQIKAQGRIKNEPEAIEQLKAMRVFDVGAIAKFYLTTNEEYKKTKAYIRMLDYLRLLILEYLN</sequence>
<name>A0ABV4XT34_9CYAN</name>
<protein>
    <submittedName>
        <fullName evidence="1">Uncharacterized protein</fullName>
    </submittedName>
</protein>
<reference evidence="1 2" key="1">
    <citation type="submission" date="2024-09" db="EMBL/GenBank/DDBJ databases">
        <title>Floridaenema gen nov. (Aerosakkonemataceae, Aerosakkonematales ord. nov., Cyanobacteria) from benthic tropical and subtropical fresh waters, with the description of four new species.</title>
        <authorList>
            <person name="Moretto J.A."/>
            <person name="Berthold D.E."/>
            <person name="Lefler F.W."/>
            <person name="Huang I.-S."/>
            <person name="Laughinghouse H. IV."/>
        </authorList>
    </citation>
    <scope>NUCLEOTIDE SEQUENCE [LARGE SCALE GENOMIC DNA]</scope>
    <source>
        <strain evidence="1 2">BLCC-F50</strain>
    </source>
</reference>
<proteinExistence type="predicted"/>
<evidence type="ECO:0000313" key="2">
    <source>
        <dbReference type="Proteomes" id="UP001576784"/>
    </source>
</evidence>
<dbReference type="Proteomes" id="UP001576784">
    <property type="component" value="Unassembled WGS sequence"/>
</dbReference>